<keyword evidence="3" id="KW-0732">Signal</keyword>
<dbReference type="PANTHER" id="PTHR15071">
    <property type="entry name" value="MANNOSE-6-PHOSPHATE RECEPTOR FAMILY MEMBER"/>
    <property type="match status" value="1"/>
</dbReference>
<evidence type="ECO:0000256" key="3">
    <source>
        <dbReference type="SAM" id="SignalP"/>
    </source>
</evidence>
<feature type="signal peptide" evidence="3">
    <location>
        <begin position="1"/>
        <end position="21"/>
    </location>
</feature>
<dbReference type="KEGG" id="lak:106161693"/>
<dbReference type="InterPro" id="IPR009011">
    <property type="entry name" value="Man6P_isomerase_rcpt-bd_dom_sf"/>
</dbReference>
<dbReference type="OrthoDB" id="29460at2759"/>
<dbReference type="PANTHER" id="PTHR15071:SF0">
    <property type="entry name" value="MANNOSE 6-PHOSPHATE RECEPTOR-LIKE PROTEIN 1"/>
    <property type="match status" value="1"/>
</dbReference>
<dbReference type="RefSeq" id="XP_013394166.1">
    <property type="nucleotide sequence ID" value="XM_013538712.1"/>
</dbReference>
<dbReference type="Pfam" id="PF02157">
    <property type="entry name" value="Man-6-P_recep"/>
    <property type="match status" value="1"/>
</dbReference>
<reference evidence="5" key="1">
    <citation type="submission" date="2025-08" db="UniProtKB">
        <authorList>
            <consortium name="RefSeq"/>
        </authorList>
    </citation>
    <scope>IDENTIFICATION</scope>
    <source>
        <tissue evidence="5">Gonads</tissue>
    </source>
</reference>
<dbReference type="SUPFAM" id="SSF50911">
    <property type="entry name" value="Mannose 6-phosphate receptor domain"/>
    <property type="match status" value="1"/>
</dbReference>
<dbReference type="GO" id="GO:0005802">
    <property type="term" value="C:trans-Golgi network"/>
    <property type="evidence" value="ECO:0007669"/>
    <property type="project" value="TreeGrafter"/>
</dbReference>
<dbReference type="GeneID" id="106161693"/>
<feature type="transmembrane region" description="Helical" evidence="2">
    <location>
        <begin position="175"/>
        <end position="194"/>
    </location>
</feature>
<protein>
    <submittedName>
        <fullName evidence="5">Uncharacterized protein LOC106161693</fullName>
    </submittedName>
</protein>
<evidence type="ECO:0000313" key="5">
    <source>
        <dbReference type="RefSeq" id="XP_013394166.1"/>
    </source>
</evidence>
<dbReference type="Proteomes" id="UP000085678">
    <property type="component" value="Unplaced"/>
</dbReference>
<keyword evidence="1" id="KW-0325">Glycoprotein</keyword>
<keyword evidence="4" id="KW-1185">Reference proteome</keyword>
<evidence type="ECO:0000256" key="2">
    <source>
        <dbReference type="SAM" id="Phobius"/>
    </source>
</evidence>
<keyword evidence="2" id="KW-0472">Membrane</keyword>
<dbReference type="InterPro" id="IPR028927">
    <property type="entry name" value="Man-6-P_rcpt"/>
</dbReference>
<evidence type="ECO:0000256" key="1">
    <source>
        <dbReference type="ARBA" id="ARBA00023180"/>
    </source>
</evidence>
<dbReference type="AlphaFoldDB" id="A0A1S3I8H7"/>
<dbReference type="InParanoid" id="A0A1S3I8H7"/>
<dbReference type="GO" id="GO:0000139">
    <property type="term" value="C:Golgi membrane"/>
    <property type="evidence" value="ECO:0007669"/>
    <property type="project" value="UniProtKB-SubCell"/>
</dbReference>
<dbReference type="Gene3D" id="2.70.130.10">
    <property type="entry name" value="Mannose-6-phosphate receptor binding domain"/>
    <property type="match status" value="1"/>
</dbReference>
<evidence type="ECO:0000313" key="4">
    <source>
        <dbReference type="Proteomes" id="UP000085678"/>
    </source>
</evidence>
<feature type="chain" id="PRO_5010313731" evidence="3">
    <location>
        <begin position="22"/>
        <end position="244"/>
    </location>
</feature>
<proteinExistence type="predicted"/>
<keyword evidence="2" id="KW-1133">Transmembrane helix</keyword>
<organism evidence="4 5">
    <name type="scientific">Lingula anatina</name>
    <name type="common">Brachiopod</name>
    <name type="synonym">Lingula unguis</name>
    <dbReference type="NCBI Taxonomy" id="7574"/>
    <lineage>
        <taxon>Eukaryota</taxon>
        <taxon>Metazoa</taxon>
        <taxon>Spiralia</taxon>
        <taxon>Lophotrochozoa</taxon>
        <taxon>Brachiopoda</taxon>
        <taxon>Linguliformea</taxon>
        <taxon>Lingulata</taxon>
        <taxon>Lingulida</taxon>
        <taxon>Linguloidea</taxon>
        <taxon>Lingulidae</taxon>
        <taxon>Lingula</taxon>
    </lineage>
</organism>
<keyword evidence="2" id="KW-0812">Transmembrane</keyword>
<sequence length="244" mass="27401">MKVKWKSLHGCLWLVIQIAFSQELTCTSTDSCSCTLSDGHGKIDLKKLNETVSNRVKLPVFWFSPCHSISVVNSSGNCSNVNLCMQDKNEHYRCLGASKPEFHVEERNGVRSLFLKYVTNNGAHTFSRVYLQCSPDVPDAILTGNMVNTSFYNLTLHSQHCCPLKAQDTLSTGSILLIVFFTTVTSYFVVGVLYNKTVYAASGTALIPHYQFWSDLPGLIKDGYLFFISPCLGDSVEYKYYQRL</sequence>
<accession>A0A1S3I8H7</accession>
<gene>
    <name evidence="5" type="primary">LOC106161693</name>
</gene>
<name>A0A1S3I8H7_LINAN</name>